<feature type="transmembrane region" description="Helical" evidence="6">
    <location>
        <begin position="645"/>
        <end position="667"/>
    </location>
</feature>
<feature type="transmembrane region" description="Helical" evidence="6">
    <location>
        <begin position="694"/>
        <end position="713"/>
    </location>
</feature>
<feature type="transmembrane region" description="Helical" evidence="6">
    <location>
        <begin position="719"/>
        <end position="745"/>
    </location>
</feature>
<feature type="transmembrane region" description="Helical" evidence="6">
    <location>
        <begin position="305"/>
        <end position="332"/>
    </location>
</feature>
<keyword evidence="5 6" id="KW-0472">Membrane</keyword>
<dbReference type="SUPFAM" id="SSF82866">
    <property type="entry name" value="Multidrug efflux transporter AcrB transmembrane domain"/>
    <property type="match status" value="2"/>
</dbReference>
<dbReference type="Proteomes" id="UP000263486">
    <property type="component" value="Unassembled WGS sequence"/>
</dbReference>
<feature type="transmembrane region" description="Helical" evidence="6">
    <location>
        <begin position="594"/>
        <end position="612"/>
    </location>
</feature>
<proteinExistence type="predicted"/>
<evidence type="ECO:0000256" key="1">
    <source>
        <dbReference type="ARBA" id="ARBA00004651"/>
    </source>
</evidence>
<keyword evidence="2" id="KW-1003">Cell membrane</keyword>
<comment type="caution">
    <text evidence="8">The sequence shown here is derived from an EMBL/GenBank/DDBJ whole genome shotgun (WGS) entry which is preliminary data.</text>
</comment>
<gene>
    <name evidence="8" type="ORF">DYH56_10775</name>
</gene>
<sequence length="751" mass="83731">MWGKISKFYIKYRWFLVAFFIVIGLVFARNIPRTQFDADIKSQLPDDMPSRLRLDRIEEIFGGTEIIMIGLETDNILNGDTLKRVKDLSKELGKIHGVDRIMSLSETNDIRSVKGALLISPFLKRIPRKKSDFEELKKHIVENDMVYGSLVSKNFDAASIVVFVEKNINDEYIVGEIKKTIEKYPGKEKVEIAGLPYIRSLVSQYMRKDIKTFMPVGILIMLIFLYVCFRELKGVLLPFVVVILSISIAMGSIRLFGWKIQFITIILPVILIAIANDYGIHLIAEYQFELRENPDMDKEKLIKKILKSLGGPVIAAGLTTIAGLLCLATHIIVPAKQLGILASIGIAFALFSSLVFIPAFLAILPKSKPKSKKTGRGSPLEKILKILADTVAEKPKKVIFASTVFVVLASLGIFKIVVDTNPVNYFPKHSPIVRADNFINEKFGGSTTISVLASGDLKDPKIMKDLDTLGKKMESREIVGSVSSISDVMRKMNKVLNNDDPEFDRVPENTRTISEYYLLYSMSGDPEDLEKLIDFNYENALITERVASKSVKAIQDELRVIKNDIEFENSPFKLIGGFGDILAELVTAVVRGQLLSLALSMTVVAVIVGFLFRSMWAGLFSTIPICSAILVLFGLMGYFGIELNIVTVMLTSIMIGVGVDYTIHFLWRYRVYKRMGETSGEAAKKTLTTVGRGIVFNALSVIVGFLALLLSNFLPVQFFGFLVVVSITTCLIAAIVTLPAMCIVFDPKFLR</sequence>
<dbReference type="InterPro" id="IPR050545">
    <property type="entry name" value="Mycobact_MmpL"/>
</dbReference>
<evidence type="ECO:0000256" key="6">
    <source>
        <dbReference type="SAM" id="Phobius"/>
    </source>
</evidence>
<keyword evidence="3 6" id="KW-0812">Transmembrane</keyword>
<feature type="transmembrane region" description="Helical" evidence="6">
    <location>
        <begin position="619"/>
        <end position="639"/>
    </location>
</feature>
<evidence type="ECO:0000313" key="8">
    <source>
        <dbReference type="EMBL" id="REI40494.1"/>
    </source>
</evidence>
<feature type="transmembrane region" description="Helical" evidence="6">
    <location>
        <begin position="398"/>
        <end position="418"/>
    </location>
</feature>
<evidence type="ECO:0000256" key="4">
    <source>
        <dbReference type="ARBA" id="ARBA00022989"/>
    </source>
</evidence>
<dbReference type="InterPro" id="IPR004869">
    <property type="entry name" value="MMPL_dom"/>
</dbReference>
<dbReference type="PROSITE" id="PS50156">
    <property type="entry name" value="SSD"/>
    <property type="match status" value="2"/>
</dbReference>
<evidence type="ECO:0000256" key="3">
    <source>
        <dbReference type="ARBA" id="ARBA00022692"/>
    </source>
</evidence>
<feature type="domain" description="SSD" evidence="7">
    <location>
        <begin position="239"/>
        <end position="363"/>
    </location>
</feature>
<keyword evidence="9" id="KW-1185">Reference proteome</keyword>
<feature type="transmembrane region" description="Helical" evidence="6">
    <location>
        <begin position="338"/>
        <end position="364"/>
    </location>
</feature>
<dbReference type="PANTHER" id="PTHR33406:SF13">
    <property type="entry name" value="MEMBRANE PROTEIN YDFJ"/>
    <property type="match status" value="1"/>
</dbReference>
<dbReference type="InterPro" id="IPR000731">
    <property type="entry name" value="SSD"/>
</dbReference>
<protein>
    <submittedName>
        <fullName evidence="8">RND family transporter</fullName>
    </submittedName>
</protein>
<dbReference type="EMBL" id="QUAJ01000019">
    <property type="protein sequence ID" value="REI40494.1"/>
    <property type="molecule type" value="Genomic_DNA"/>
</dbReference>
<feature type="transmembrane region" description="Helical" evidence="6">
    <location>
        <begin position="212"/>
        <end position="229"/>
    </location>
</feature>
<dbReference type="Pfam" id="PF03176">
    <property type="entry name" value="MMPL"/>
    <property type="match status" value="2"/>
</dbReference>
<reference evidence="8 9" key="1">
    <citation type="submission" date="2018-08" db="EMBL/GenBank/DDBJ databases">
        <title>Draft genome sequence of Psychrilyobacter sp. strain SD5 isolated from Black Sea water.</title>
        <authorList>
            <person name="Yadav S."/>
            <person name="Villanueva L."/>
            <person name="Damste J.S.S."/>
        </authorList>
    </citation>
    <scope>NUCLEOTIDE SEQUENCE [LARGE SCALE GENOMIC DNA]</scope>
    <source>
        <strain evidence="8 9">SD5</strain>
    </source>
</reference>
<evidence type="ECO:0000313" key="9">
    <source>
        <dbReference type="Proteomes" id="UP000263486"/>
    </source>
</evidence>
<organism evidence="8 9">
    <name type="scientific">Psychrilyobacter piezotolerans</name>
    <dbReference type="NCBI Taxonomy" id="2293438"/>
    <lineage>
        <taxon>Bacteria</taxon>
        <taxon>Fusobacteriati</taxon>
        <taxon>Fusobacteriota</taxon>
        <taxon>Fusobacteriia</taxon>
        <taxon>Fusobacteriales</taxon>
        <taxon>Fusobacteriaceae</taxon>
        <taxon>Psychrilyobacter</taxon>
    </lineage>
</organism>
<feature type="transmembrane region" description="Helical" evidence="6">
    <location>
        <begin position="262"/>
        <end position="284"/>
    </location>
</feature>
<name>A0ABX9KFE1_9FUSO</name>
<evidence type="ECO:0000256" key="5">
    <source>
        <dbReference type="ARBA" id="ARBA00023136"/>
    </source>
</evidence>
<comment type="subcellular location">
    <subcellularLocation>
        <location evidence="1">Cell membrane</location>
        <topology evidence="1">Multi-pass membrane protein</topology>
    </subcellularLocation>
</comment>
<evidence type="ECO:0000256" key="2">
    <source>
        <dbReference type="ARBA" id="ARBA00022475"/>
    </source>
</evidence>
<accession>A0ABX9KFE1</accession>
<feature type="transmembrane region" description="Helical" evidence="6">
    <location>
        <begin position="236"/>
        <end position="256"/>
    </location>
</feature>
<feature type="domain" description="SSD" evidence="7">
    <location>
        <begin position="618"/>
        <end position="744"/>
    </location>
</feature>
<keyword evidence="4 6" id="KW-1133">Transmembrane helix</keyword>
<evidence type="ECO:0000259" key="7">
    <source>
        <dbReference type="PROSITE" id="PS50156"/>
    </source>
</evidence>
<dbReference type="PANTHER" id="PTHR33406">
    <property type="entry name" value="MEMBRANE PROTEIN MJ1562-RELATED"/>
    <property type="match status" value="1"/>
</dbReference>
<dbReference type="Gene3D" id="1.20.1640.10">
    <property type="entry name" value="Multidrug efflux transporter AcrB transmembrane domain"/>
    <property type="match status" value="2"/>
</dbReference>